<accession>A0ABU8VYI5</accession>
<name>A0ABU8VYI5_9BURK</name>
<dbReference type="InterPro" id="IPR011330">
    <property type="entry name" value="Glyco_hydro/deAcase_b/a-brl"/>
</dbReference>
<protein>
    <recommendedName>
        <fullName evidence="3">Polysaccharide deacetylase</fullName>
    </recommendedName>
</protein>
<comment type="caution">
    <text evidence="1">The sequence shown here is derived from an EMBL/GenBank/DDBJ whole genome shotgun (WGS) entry which is preliminary data.</text>
</comment>
<dbReference type="SUPFAM" id="SSF88713">
    <property type="entry name" value="Glycoside hydrolase/deacetylase"/>
    <property type="match status" value="1"/>
</dbReference>
<evidence type="ECO:0000313" key="1">
    <source>
        <dbReference type="EMBL" id="MEJ8822658.1"/>
    </source>
</evidence>
<sequence>MDHSLYPYSALPARAAPSNSGTSGLQAYVLLCLEHWDALPHEGAARDPRFVGEFGSFTPDYRSWTQREYGLRVGLFRVLDELRDAGLRPAVAANARVLQRVPRVVAELEEWGCEWVAHGLSANLMMHARMSTDEQRDHIALALDAFEMHTGRRPAGWLSQDWGTTPETFELLAQAGLRYTLDWCNDDQGYLMSATPGSVQAPLVALPLSAEWDDVQCQWMRHFTPRAHGDLAVQAFDRLRTECAQHRRQAVFGLALHPWLCGMASRVAELRRLLHSLRSRTDVQWTDPGVLAAQVRADASLP</sequence>
<gene>
    <name evidence="1" type="ORF">WKW80_11530</name>
</gene>
<dbReference type="PANTHER" id="PTHR43123">
    <property type="entry name" value="POLYSACCHARIDE DEACETYLASE-RELATED"/>
    <property type="match status" value="1"/>
</dbReference>
<evidence type="ECO:0000313" key="2">
    <source>
        <dbReference type="Proteomes" id="UP001363010"/>
    </source>
</evidence>
<keyword evidence="2" id="KW-1185">Reference proteome</keyword>
<dbReference type="Proteomes" id="UP001363010">
    <property type="component" value="Unassembled WGS sequence"/>
</dbReference>
<dbReference type="PANTHER" id="PTHR43123:SF4">
    <property type="entry name" value="POLYSACCHARIDE DEACETYLASE"/>
    <property type="match status" value="1"/>
</dbReference>
<proteinExistence type="predicted"/>
<dbReference type="RefSeq" id="WP_340363698.1">
    <property type="nucleotide sequence ID" value="NZ_JBBKZV010000005.1"/>
</dbReference>
<organism evidence="1 2">
    <name type="scientific">Variovorax humicola</name>
    <dbReference type="NCBI Taxonomy" id="1769758"/>
    <lineage>
        <taxon>Bacteria</taxon>
        <taxon>Pseudomonadati</taxon>
        <taxon>Pseudomonadota</taxon>
        <taxon>Betaproteobacteria</taxon>
        <taxon>Burkholderiales</taxon>
        <taxon>Comamonadaceae</taxon>
        <taxon>Variovorax</taxon>
    </lineage>
</organism>
<reference evidence="1 2" key="1">
    <citation type="submission" date="2024-03" db="EMBL/GenBank/DDBJ databases">
        <title>Novel species of the genus Variovorax.</title>
        <authorList>
            <person name="Liu Q."/>
            <person name="Xin Y.-H."/>
        </authorList>
    </citation>
    <scope>NUCLEOTIDE SEQUENCE [LARGE SCALE GENOMIC DNA]</scope>
    <source>
        <strain evidence="1 2">KACC 18501</strain>
    </source>
</reference>
<dbReference type="Gene3D" id="3.20.20.370">
    <property type="entry name" value="Glycoside hydrolase/deacetylase"/>
    <property type="match status" value="1"/>
</dbReference>
<evidence type="ECO:0008006" key="3">
    <source>
        <dbReference type="Google" id="ProtNLM"/>
    </source>
</evidence>
<dbReference type="EMBL" id="JBBKZV010000005">
    <property type="protein sequence ID" value="MEJ8822658.1"/>
    <property type="molecule type" value="Genomic_DNA"/>
</dbReference>